<proteinExistence type="predicted"/>
<dbReference type="EMBL" id="BOMY01000034">
    <property type="protein sequence ID" value="GIF22369.1"/>
    <property type="molecule type" value="Genomic_DNA"/>
</dbReference>
<keyword evidence="2" id="KW-1185">Reference proteome</keyword>
<evidence type="ECO:0000313" key="2">
    <source>
        <dbReference type="Proteomes" id="UP000623608"/>
    </source>
</evidence>
<sequence length="282" mass="29053">MRSGSVMTGVFPDTIDLPAGFAPEGIAIADSAAYLSSRATGSIYRADLATGAGEIVHTGPGTPTTGLRIDTNGRAFLAGRDIRVIATATGTLLATHRLGTSSYLNDVVLTRDAAWFTDSFSATLYRLPTAPLDATVTALPLTGLTVAAGTVNLNGICATPDGRALLVVQSNTGLLFRADPASGATTRVDLAGATVPNGDGLLLDGHTLYVVQNRLNAVAVFTLNRHGTAGVRTATITDPRFAIPTAAATFGDHLYVVNARLTTPVTPGARYDVVAVPRRPGP</sequence>
<dbReference type="Proteomes" id="UP000623608">
    <property type="component" value="Unassembled WGS sequence"/>
</dbReference>
<gene>
    <name evidence="1" type="ORF">Ate02nite_50990</name>
</gene>
<comment type="caution">
    <text evidence="1">The sequence shown here is derived from an EMBL/GenBank/DDBJ whole genome shotgun (WGS) entry which is preliminary data.</text>
</comment>
<dbReference type="AlphaFoldDB" id="A0A919TUI8"/>
<reference evidence="1" key="1">
    <citation type="submission" date="2021-01" db="EMBL/GenBank/DDBJ databases">
        <title>Whole genome shotgun sequence of Actinoplanes tereljensis NBRC 105297.</title>
        <authorList>
            <person name="Komaki H."/>
            <person name="Tamura T."/>
        </authorList>
    </citation>
    <scope>NUCLEOTIDE SEQUENCE</scope>
    <source>
        <strain evidence="1">NBRC 105297</strain>
    </source>
</reference>
<organism evidence="1 2">
    <name type="scientific">Paractinoplanes tereljensis</name>
    <dbReference type="NCBI Taxonomy" id="571912"/>
    <lineage>
        <taxon>Bacteria</taxon>
        <taxon>Bacillati</taxon>
        <taxon>Actinomycetota</taxon>
        <taxon>Actinomycetes</taxon>
        <taxon>Micromonosporales</taxon>
        <taxon>Micromonosporaceae</taxon>
        <taxon>Paractinoplanes</taxon>
    </lineage>
</organism>
<evidence type="ECO:0000313" key="1">
    <source>
        <dbReference type="EMBL" id="GIF22369.1"/>
    </source>
</evidence>
<dbReference type="RefSeq" id="WP_203809807.1">
    <property type="nucleotide sequence ID" value="NZ_BOMY01000034.1"/>
</dbReference>
<name>A0A919TUI8_9ACTN</name>
<dbReference type="SUPFAM" id="SSF63829">
    <property type="entry name" value="Calcium-dependent phosphotriesterase"/>
    <property type="match status" value="1"/>
</dbReference>
<protein>
    <recommendedName>
        <fullName evidence="3">Superoxide dismutase</fullName>
    </recommendedName>
</protein>
<dbReference type="Gene3D" id="2.120.10.30">
    <property type="entry name" value="TolB, C-terminal domain"/>
    <property type="match status" value="2"/>
</dbReference>
<evidence type="ECO:0008006" key="3">
    <source>
        <dbReference type="Google" id="ProtNLM"/>
    </source>
</evidence>
<dbReference type="InterPro" id="IPR011042">
    <property type="entry name" value="6-blade_b-propeller_TolB-like"/>
</dbReference>
<accession>A0A919TUI8</accession>